<comment type="caution">
    <text evidence="2">The sequence shown here is derived from an EMBL/GenBank/DDBJ whole genome shotgun (WGS) entry which is preliminary data.</text>
</comment>
<evidence type="ECO:0008006" key="4">
    <source>
        <dbReference type="Google" id="ProtNLM"/>
    </source>
</evidence>
<protein>
    <recommendedName>
        <fullName evidence="4">EamA domain-containing protein</fullName>
    </recommendedName>
</protein>
<sequence>MDKNKILSIVLLCLGGMFVILGSELSNKVTTIYSTISYGISSAIFIIWATLFVGKNKRLKINSRN</sequence>
<keyword evidence="3" id="KW-1185">Reference proteome</keyword>
<name>A0ABW8SKY9_9CLOT</name>
<dbReference type="Proteomes" id="UP001623660">
    <property type="component" value="Unassembled WGS sequence"/>
</dbReference>
<evidence type="ECO:0000256" key="1">
    <source>
        <dbReference type="SAM" id="Phobius"/>
    </source>
</evidence>
<keyword evidence="1" id="KW-0812">Transmembrane</keyword>
<evidence type="ECO:0000313" key="3">
    <source>
        <dbReference type="Proteomes" id="UP001623660"/>
    </source>
</evidence>
<organism evidence="2 3">
    <name type="scientific">Candidatus Clostridium eludens</name>
    <dbReference type="NCBI Taxonomy" id="3381663"/>
    <lineage>
        <taxon>Bacteria</taxon>
        <taxon>Bacillati</taxon>
        <taxon>Bacillota</taxon>
        <taxon>Clostridia</taxon>
        <taxon>Eubacteriales</taxon>
        <taxon>Clostridiaceae</taxon>
        <taxon>Clostridium</taxon>
    </lineage>
</organism>
<keyword evidence="1" id="KW-1133">Transmembrane helix</keyword>
<dbReference type="RefSeq" id="WP_406792385.1">
    <property type="nucleotide sequence ID" value="NZ_JBJHZX010000016.1"/>
</dbReference>
<proteinExistence type="predicted"/>
<dbReference type="EMBL" id="JBJHZX010000016">
    <property type="protein sequence ID" value="MFL0196278.1"/>
    <property type="molecule type" value="Genomic_DNA"/>
</dbReference>
<gene>
    <name evidence="2" type="ORF">ACJDU8_12000</name>
</gene>
<evidence type="ECO:0000313" key="2">
    <source>
        <dbReference type="EMBL" id="MFL0196278.1"/>
    </source>
</evidence>
<feature type="transmembrane region" description="Helical" evidence="1">
    <location>
        <begin position="32"/>
        <end position="54"/>
    </location>
</feature>
<accession>A0ABW8SKY9</accession>
<reference evidence="2 3" key="1">
    <citation type="submission" date="2024-11" db="EMBL/GenBank/DDBJ databases">
        <authorList>
            <person name="Heng Y.C."/>
            <person name="Lim A.C.H."/>
            <person name="Lee J.K.Y."/>
            <person name="Kittelmann S."/>
        </authorList>
    </citation>
    <scope>NUCLEOTIDE SEQUENCE [LARGE SCALE GENOMIC DNA]</scope>
    <source>
        <strain evidence="2 3">WILCCON 0269</strain>
    </source>
</reference>
<keyword evidence="1" id="KW-0472">Membrane</keyword>